<comment type="caution">
    <text evidence="2">The sequence shown here is derived from an EMBL/GenBank/DDBJ whole genome shotgun (WGS) entry which is preliminary data.</text>
</comment>
<dbReference type="Proteomes" id="UP000724149">
    <property type="component" value="Unassembled WGS sequence"/>
</dbReference>
<dbReference type="Pfam" id="PF13416">
    <property type="entry name" value="SBP_bac_8"/>
    <property type="match status" value="1"/>
</dbReference>
<dbReference type="PANTHER" id="PTHR43649:SF12">
    <property type="entry name" value="DIACETYLCHITOBIOSE BINDING PROTEIN DASA"/>
    <property type="match status" value="1"/>
</dbReference>
<dbReference type="SUPFAM" id="SSF53850">
    <property type="entry name" value="Periplasmic binding protein-like II"/>
    <property type="match status" value="1"/>
</dbReference>
<dbReference type="PROSITE" id="PS51257">
    <property type="entry name" value="PROKAR_LIPOPROTEIN"/>
    <property type="match status" value="1"/>
</dbReference>
<dbReference type="InterPro" id="IPR050490">
    <property type="entry name" value="Bact_solute-bd_prot1"/>
</dbReference>
<dbReference type="CDD" id="cd14748">
    <property type="entry name" value="PBP2_UgpB"/>
    <property type="match status" value="1"/>
</dbReference>
<dbReference type="InterPro" id="IPR006059">
    <property type="entry name" value="SBP"/>
</dbReference>
<proteinExistence type="predicted"/>
<name>A0ABS2GMC0_9FIRM</name>
<feature type="signal peptide" evidence="1">
    <location>
        <begin position="1"/>
        <end position="21"/>
    </location>
</feature>
<dbReference type="RefSeq" id="WP_204719720.1">
    <property type="nucleotide sequence ID" value="NZ_JACSNR010000002.1"/>
</dbReference>
<dbReference type="EMBL" id="JACSNR010000002">
    <property type="protein sequence ID" value="MBM6922678.1"/>
    <property type="molecule type" value="Genomic_DNA"/>
</dbReference>
<organism evidence="2 3">
    <name type="scientific">Hydrogenoanaerobacterium saccharovorans</name>
    <dbReference type="NCBI Taxonomy" id="474960"/>
    <lineage>
        <taxon>Bacteria</taxon>
        <taxon>Bacillati</taxon>
        <taxon>Bacillota</taxon>
        <taxon>Clostridia</taxon>
        <taxon>Eubacteriales</taxon>
        <taxon>Oscillospiraceae</taxon>
        <taxon>Hydrogenoanaerobacterium</taxon>
    </lineage>
</organism>
<keyword evidence="1" id="KW-0732">Signal</keyword>
<evidence type="ECO:0000313" key="3">
    <source>
        <dbReference type="Proteomes" id="UP000724149"/>
    </source>
</evidence>
<accession>A0ABS2GMC0</accession>
<feature type="chain" id="PRO_5047289823" evidence="1">
    <location>
        <begin position="22"/>
        <end position="436"/>
    </location>
</feature>
<reference evidence="2 3" key="1">
    <citation type="journal article" date="2021" name="Sci. Rep.">
        <title>The distribution of antibiotic resistance genes in chicken gut microbiota commensals.</title>
        <authorList>
            <person name="Juricova H."/>
            <person name="Matiasovicova J."/>
            <person name="Kubasova T."/>
            <person name="Cejkova D."/>
            <person name="Rychlik I."/>
        </authorList>
    </citation>
    <scope>NUCLEOTIDE SEQUENCE [LARGE SCALE GENOMIC DNA]</scope>
    <source>
        <strain evidence="2 3">An564</strain>
    </source>
</reference>
<evidence type="ECO:0000256" key="1">
    <source>
        <dbReference type="SAM" id="SignalP"/>
    </source>
</evidence>
<protein>
    <submittedName>
        <fullName evidence="2">ABC transporter substrate-binding protein</fullName>
    </submittedName>
</protein>
<keyword evidence="3" id="KW-1185">Reference proteome</keyword>
<evidence type="ECO:0000313" key="2">
    <source>
        <dbReference type="EMBL" id="MBM6922678.1"/>
    </source>
</evidence>
<gene>
    <name evidence="2" type="ORF">H9X81_03065</name>
</gene>
<dbReference type="PANTHER" id="PTHR43649">
    <property type="entry name" value="ARABINOSE-BINDING PROTEIN-RELATED"/>
    <property type="match status" value="1"/>
</dbReference>
<sequence>MKRVFCSILAGLMMLSMFTGCSSSQNSSAAADGEKTVVELWTVWKTDAETGSGKVLREAAEEFMAQNPDIVINISNQGGYDDIAEKLEASIVAKNPPTLATVEETHVQRFSPVAADLSQYLPAEVIDNYVDGLMHTCTIDGVVKAVPFGRSSTILYMNKNLVEAAGLSTDGPKTWEEFYQYAEAMSDPENGVYGWGQDFDTDAWIWESMLYSYGGEIISDDLKTVLFDETPASYEIVETMQDMADAGTLFNPYSMQGEAWDILKSKFIEGKIGMLITSIASSSEIQRLGRENGFETVLAFQPMGTEYSVPTGGNNIIMFESASDAEKEAAAKFLEFLASDEIAAKHNQETGYFPVTETSMEHSIVQEHLADFPSYQRALDQLQYAHSRPMTKNWKNMYTVILDELKACMTDTSADAKAAIESAAEKCQKILDENPD</sequence>
<dbReference type="Gene3D" id="3.40.190.10">
    <property type="entry name" value="Periplasmic binding protein-like II"/>
    <property type="match status" value="1"/>
</dbReference>